<keyword evidence="3 6" id="KW-0812">Transmembrane</keyword>
<feature type="transmembrane region" description="Helical" evidence="6">
    <location>
        <begin position="320"/>
        <end position="338"/>
    </location>
</feature>
<proteinExistence type="predicted"/>
<keyword evidence="4 6" id="KW-1133">Transmembrane helix</keyword>
<evidence type="ECO:0000256" key="6">
    <source>
        <dbReference type="SAM" id="Phobius"/>
    </source>
</evidence>
<dbReference type="InterPro" id="IPR002293">
    <property type="entry name" value="AA/rel_permease1"/>
</dbReference>
<feature type="transmembrane region" description="Helical" evidence="6">
    <location>
        <begin position="372"/>
        <end position="391"/>
    </location>
</feature>
<organism evidence="7 8">
    <name type="scientific">Sporolactobacillus spathodeae</name>
    <dbReference type="NCBI Taxonomy" id="1465502"/>
    <lineage>
        <taxon>Bacteria</taxon>
        <taxon>Bacillati</taxon>
        <taxon>Bacillota</taxon>
        <taxon>Bacilli</taxon>
        <taxon>Bacillales</taxon>
        <taxon>Sporolactobacillaceae</taxon>
        <taxon>Sporolactobacillus</taxon>
    </lineage>
</organism>
<dbReference type="PANTHER" id="PTHR42770:SF13">
    <property type="entry name" value="L-METHIONINE_BRANCHED-CHAIN AMINO ACID EXPORTER YJEH"/>
    <property type="match status" value="1"/>
</dbReference>
<evidence type="ECO:0000256" key="1">
    <source>
        <dbReference type="ARBA" id="ARBA00004651"/>
    </source>
</evidence>
<feature type="transmembrane region" description="Helical" evidence="6">
    <location>
        <begin position="223"/>
        <end position="247"/>
    </location>
</feature>
<evidence type="ECO:0000256" key="5">
    <source>
        <dbReference type="ARBA" id="ARBA00023136"/>
    </source>
</evidence>
<reference evidence="7 8" key="1">
    <citation type="submission" date="2021-01" db="EMBL/GenBank/DDBJ databases">
        <title>Genomic Encyclopedia of Type Strains, Phase IV (KMG-IV): sequencing the most valuable type-strain genomes for metagenomic binning, comparative biology and taxonomic classification.</title>
        <authorList>
            <person name="Goeker M."/>
        </authorList>
    </citation>
    <scope>NUCLEOTIDE SEQUENCE [LARGE SCALE GENOMIC DNA]</scope>
    <source>
        <strain evidence="7 8">DSM 100968</strain>
    </source>
</reference>
<keyword evidence="2" id="KW-1003">Cell membrane</keyword>
<accession>A0ABS2Q6V6</accession>
<feature type="transmembrane region" description="Helical" evidence="6">
    <location>
        <begin position="86"/>
        <end position="113"/>
    </location>
</feature>
<evidence type="ECO:0000313" key="7">
    <source>
        <dbReference type="EMBL" id="MBM7657531.1"/>
    </source>
</evidence>
<gene>
    <name evidence="7" type="ORF">JOC27_000980</name>
</gene>
<evidence type="ECO:0000256" key="3">
    <source>
        <dbReference type="ARBA" id="ARBA00022692"/>
    </source>
</evidence>
<keyword evidence="8" id="KW-1185">Reference proteome</keyword>
<feature type="transmembrane region" description="Helical" evidence="6">
    <location>
        <begin position="344"/>
        <end position="365"/>
    </location>
</feature>
<dbReference type="Proteomes" id="UP000823201">
    <property type="component" value="Unassembled WGS sequence"/>
</dbReference>
<dbReference type="Pfam" id="PF13520">
    <property type="entry name" value="AA_permease_2"/>
    <property type="match status" value="1"/>
</dbReference>
<feature type="transmembrane region" description="Helical" evidence="6">
    <location>
        <begin position="150"/>
        <end position="172"/>
    </location>
</feature>
<feature type="transmembrane region" description="Helical" evidence="6">
    <location>
        <begin position="259"/>
        <end position="283"/>
    </location>
</feature>
<dbReference type="InterPro" id="IPR050367">
    <property type="entry name" value="APC_superfamily"/>
</dbReference>
<evidence type="ECO:0000256" key="2">
    <source>
        <dbReference type="ARBA" id="ARBA00022475"/>
    </source>
</evidence>
<feature type="transmembrane region" description="Helical" evidence="6">
    <location>
        <begin position="12"/>
        <end position="32"/>
    </location>
</feature>
<feature type="transmembrane region" description="Helical" evidence="6">
    <location>
        <begin position="44"/>
        <end position="65"/>
    </location>
</feature>
<name>A0ABS2Q6V6_9BACL</name>
<dbReference type="EMBL" id="JAFBEV010000006">
    <property type="protein sequence ID" value="MBM7657531.1"/>
    <property type="molecule type" value="Genomic_DNA"/>
</dbReference>
<feature type="transmembrane region" description="Helical" evidence="6">
    <location>
        <begin position="397"/>
        <end position="417"/>
    </location>
</feature>
<evidence type="ECO:0000256" key="4">
    <source>
        <dbReference type="ARBA" id="ARBA00022989"/>
    </source>
</evidence>
<comment type="caution">
    <text evidence="7">The sequence shown here is derived from an EMBL/GenBank/DDBJ whole genome shotgun (WGS) entry which is preliminary data.</text>
</comment>
<dbReference type="PIRSF" id="PIRSF006060">
    <property type="entry name" value="AA_transporter"/>
    <property type="match status" value="1"/>
</dbReference>
<dbReference type="RefSeq" id="WP_205005872.1">
    <property type="nucleotide sequence ID" value="NZ_CBCRXA010000014.1"/>
</dbReference>
<dbReference type="PROSITE" id="PS51257">
    <property type="entry name" value="PROKAR_LIPOPROTEIN"/>
    <property type="match status" value="1"/>
</dbReference>
<evidence type="ECO:0000313" key="8">
    <source>
        <dbReference type="Proteomes" id="UP000823201"/>
    </source>
</evidence>
<feature type="transmembrane region" description="Helical" evidence="6">
    <location>
        <begin position="119"/>
        <end position="138"/>
    </location>
</feature>
<dbReference type="PANTHER" id="PTHR42770">
    <property type="entry name" value="AMINO ACID TRANSPORTER-RELATED"/>
    <property type="match status" value="1"/>
</dbReference>
<dbReference type="Gene3D" id="1.20.1740.10">
    <property type="entry name" value="Amino acid/polyamine transporter I"/>
    <property type="match status" value="1"/>
</dbReference>
<feature type="transmembrane region" description="Helical" evidence="6">
    <location>
        <begin position="184"/>
        <end position="202"/>
    </location>
</feature>
<sequence>MEQPTLKRSINWIQGTALTISAVLGCGILVLPSITAANAGPASLLSWAIMALFAFPIVLTLARLSTMIPNAGGITAYVRAAFGPHVSYLLSWVMLGSVPVGAPTLALTGAIYMNNLYHLNQWEIVALAAAMLLISLALNMKGIELSSKVSLPVVLIILALIFAAITVSLPRVTIEAFHPFLPRGWAAVGSTSVLIFFSFVGWEMITPLSEEFENPKRDLTISLLLGAFCISVLYLLLSFVTVGTHAYGDGRMASLSLLLSAAFGSLGTILVTLLALFITFIAVHANIAGFSRMVYAQARDGYFPKFFSVLHEKNQTPIRVLAAMGAAFLSLFLLYGVFQPSLGLLIQATSTVFIVSYVLTMLAALKMIKRDAIAWLLALIACVTTLVILLFSGWLIFYPFLLVAAGELSLNPHLFVTRKLKMPVWKRSNGEEEESLPFRAKR</sequence>
<keyword evidence="5 6" id="KW-0472">Membrane</keyword>
<protein>
    <submittedName>
        <fullName evidence="7">Amino acid efflux transporter</fullName>
    </submittedName>
</protein>
<comment type="subcellular location">
    <subcellularLocation>
        <location evidence="1">Cell membrane</location>
        <topology evidence="1">Multi-pass membrane protein</topology>
    </subcellularLocation>
</comment>